<sequence>MNYIKKIRKEKNITQEQLANILGLKRSVISKYENGMIDPSVSQAQKIADILGVSLFELLNGKTFDKEEHKENSAAPEEDPSETAARAERLYRALVKAGWIPEGGDLTDEQLIMLKAAVLILQDAFPGSD</sequence>
<organism evidence="3 4">
    <name type="scientific">Candidatus Merdivicinus excrementipullorum</name>
    <dbReference type="NCBI Taxonomy" id="2840867"/>
    <lineage>
        <taxon>Bacteria</taxon>
        <taxon>Bacillati</taxon>
        <taxon>Bacillota</taxon>
        <taxon>Clostridia</taxon>
        <taxon>Eubacteriales</taxon>
        <taxon>Oscillospiraceae</taxon>
        <taxon>Oscillospiraceae incertae sedis</taxon>
        <taxon>Candidatus Merdivicinus</taxon>
    </lineage>
</organism>
<evidence type="ECO:0000313" key="4">
    <source>
        <dbReference type="Proteomes" id="UP000824002"/>
    </source>
</evidence>
<dbReference type="InterPro" id="IPR010982">
    <property type="entry name" value="Lambda_DNA-bd_dom_sf"/>
</dbReference>
<protein>
    <submittedName>
        <fullName evidence="3">Helix-turn-helix transcriptional regulator</fullName>
    </submittedName>
</protein>
<dbReference type="AlphaFoldDB" id="A0A9D1K1F4"/>
<dbReference type="SMART" id="SM00530">
    <property type="entry name" value="HTH_XRE"/>
    <property type="match status" value="1"/>
</dbReference>
<dbReference type="EMBL" id="DVJP01000065">
    <property type="protein sequence ID" value="HIS77048.1"/>
    <property type="molecule type" value="Genomic_DNA"/>
</dbReference>
<comment type="caution">
    <text evidence="3">The sequence shown here is derived from an EMBL/GenBank/DDBJ whole genome shotgun (WGS) entry which is preliminary data.</text>
</comment>
<keyword evidence="1" id="KW-0238">DNA-binding</keyword>
<evidence type="ECO:0000259" key="2">
    <source>
        <dbReference type="PROSITE" id="PS50943"/>
    </source>
</evidence>
<feature type="domain" description="HTH cro/C1-type" evidence="2">
    <location>
        <begin position="4"/>
        <end position="58"/>
    </location>
</feature>
<dbReference type="InterPro" id="IPR001387">
    <property type="entry name" value="Cro/C1-type_HTH"/>
</dbReference>
<dbReference type="GO" id="GO:0003677">
    <property type="term" value="F:DNA binding"/>
    <property type="evidence" value="ECO:0007669"/>
    <property type="project" value="UniProtKB-KW"/>
</dbReference>
<evidence type="ECO:0000313" key="3">
    <source>
        <dbReference type="EMBL" id="HIS77048.1"/>
    </source>
</evidence>
<reference evidence="3" key="1">
    <citation type="submission" date="2020-10" db="EMBL/GenBank/DDBJ databases">
        <authorList>
            <person name="Gilroy R."/>
        </authorList>
    </citation>
    <scope>NUCLEOTIDE SEQUENCE</scope>
    <source>
        <strain evidence="3">CHK199-13235</strain>
    </source>
</reference>
<dbReference type="PROSITE" id="PS50943">
    <property type="entry name" value="HTH_CROC1"/>
    <property type="match status" value="1"/>
</dbReference>
<dbReference type="SUPFAM" id="SSF47413">
    <property type="entry name" value="lambda repressor-like DNA-binding domains"/>
    <property type="match status" value="1"/>
</dbReference>
<gene>
    <name evidence="3" type="ORF">IAB51_09645</name>
</gene>
<dbReference type="Gene3D" id="1.10.260.40">
    <property type="entry name" value="lambda repressor-like DNA-binding domains"/>
    <property type="match status" value="1"/>
</dbReference>
<dbReference type="CDD" id="cd00093">
    <property type="entry name" value="HTH_XRE"/>
    <property type="match status" value="1"/>
</dbReference>
<dbReference type="Pfam" id="PF01381">
    <property type="entry name" value="HTH_3"/>
    <property type="match status" value="1"/>
</dbReference>
<dbReference type="PANTHER" id="PTHR46558">
    <property type="entry name" value="TRACRIPTIONAL REGULATORY PROTEIN-RELATED-RELATED"/>
    <property type="match status" value="1"/>
</dbReference>
<name>A0A9D1K1F4_9FIRM</name>
<proteinExistence type="predicted"/>
<dbReference type="Proteomes" id="UP000824002">
    <property type="component" value="Unassembled WGS sequence"/>
</dbReference>
<reference evidence="3" key="2">
    <citation type="journal article" date="2021" name="PeerJ">
        <title>Extensive microbial diversity within the chicken gut microbiome revealed by metagenomics and culture.</title>
        <authorList>
            <person name="Gilroy R."/>
            <person name="Ravi A."/>
            <person name="Getino M."/>
            <person name="Pursley I."/>
            <person name="Horton D.L."/>
            <person name="Alikhan N.F."/>
            <person name="Baker D."/>
            <person name="Gharbi K."/>
            <person name="Hall N."/>
            <person name="Watson M."/>
            <person name="Adriaenssens E.M."/>
            <person name="Foster-Nyarko E."/>
            <person name="Jarju S."/>
            <person name="Secka A."/>
            <person name="Antonio M."/>
            <person name="Oren A."/>
            <person name="Chaudhuri R.R."/>
            <person name="La Ragione R."/>
            <person name="Hildebrand F."/>
            <person name="Pallen M.J."/>
        </authorList>
    </citation>
    <scope>NUCLEOTIDE SEQUENCE</scope>
    <source>
        <strain evidence="3">CHK199-13235</strain>
    </source>
</reference>
<dbReference type="PANTHER" id="PTHR46558:SF11">
    <property type="entry name" value="HTH-TYPE TRANSCRIPTIONAL REGULATOR XRE"/>
    <property type="match status" value="1"/>
</dbReference>
<accession>A0A9D1K1F4</accession>
<evidence type="ECO:0000256" key="1">
    <source>
        <dbReference type="ARBA" id="ARBA00023125"/>
    </source>
</evidence>